<comment type="caution">
    <text evidence="1">The sequence shown here is derived from an EMBL/GenBank/DDBJ whole genome shotgun (WGS) entry which is preliminary data.</text>
</comment>
<dbReference type="OrthoDB" id="289327at2"/>
<dbReference type="Pfam" id="PF09274">
    <property type="entry name" value="ParG"/>
    <property type="match status" value="1"/>
</dbReference>
<accession>A0A0J1BH30</accession>
<sequence>MNKKITMTARPKPKAELDKWVETREPVDAVKPAVKPKRLTIDIDPALHKKLKMNCVKRDIQIADLLRTLIESELDRKILSNSDQ</sequence>
<dbReference type="SUPFAM" id="SSF47598">
    <property type="entry name" value="Ribbon-helix-helix"/>
    <property type="match status" value="1"/>
</dbReference>
<dbReference type="Gene3D" id="1.10.1220.10">
    <property type="entry name" value="Met repressor-like"/>
    <property type="match status" value="1"/>
</dbReference>
<evidence type="ECO:0008006" key="3">
    <source>
        <dbReference type="Google" id="ProtNLM"/>
    </source>
</evidence>
<dbReference type="EMBL" id="LECT01000017">
    <property type="protein sequence ID" value="KLU05868.1"/>
    <property type="molecule type" value="Genomic_DNA"/>
</dbReference>
<organism evidence="1 2">
    <name type="scientific">Rhodopirellula islandica</name>
    <dbReference type="NCBI Taxonomy" id="595434"/>
    <lineage>
        <taxon>Bacteria</taxon>
        <taxon>Pseudomonadati</taxon>
        <taxon>Planctomycetota</taxon>
        <taxon>Planctomycetia</taxon>
        <taxon>Pirellulales</taxon>
        <taxon>Pirellulaceae</taxon>
        <taxon>Rhodopirellula</taxon>
    </lineage>
</organism>
<keyword evidence="2" id="KW-1185">Reference proteome</keyword>
<dbReference type="Proteomes" id="UP000036367">
    <property type="component" value="Unassembled WGS sequence"/>
</dbReference>
<evidence type="ECO:0000313" key="2">
    <source>
        <dbReference type="Proteomes" id="UP000036367"/>
    </source>
</evidence>
<gene>
    <name evidence="1" type="ORF">RISK_002500</name>
</gene>
<dbReference type="AlphaFoldDB" id="A0A0J1BH30"/>
<dbReference type="GO" id="GO:0006355">
    <property type="term" value="P:regulation of DNA-templated transcription"/>
    <property type="evidence" value="ECO:0007669"/>
    <property type="project" value="InterPro"/>
</dbReference>
<dbReference type="RefSeq" id="WP_047814116.1">
    <property type="nucleotide sequence ID" value="NZ_LECT01000017.1"/>
</dbReference>
<evidence type="ECO:0000313" key="1">
    <source>
        <dbReference type="EMBL" id="KLU05868.1"/>
    </source>
</evidence>
<dbReference type="STRING" id="595434.RISK_002500"/>
<proteinExistence type="predicted"/>
<dbReference type="InterPro" id="IPR010985">
    <property type="entry name" value="Ribbon_hlx_hlx"/>
</dbReference>
<dbReference type="InterPro" id="IPR013321">
    <property type="entry name" value="Arc_rbn_hlx_hlx"/>
</dbReference>
<dbReference type="InterPro" id="IPR015354">
    <property type="entry name" value="DNA_partition_ParG"/>
</dbReference>
<name>A0A0J1BH30_RHOIS</name>
<protein>
    <recommendedName>
        <fullName evidence="3">ParG</fullName>
    </recommendedName>
</protein>
<dbReference type="PATRIC" id="fig|595434.4.peg.2385"/>
<reference evidence="1" key="1">
    <citation type="submission" date="2015-05" db="EMBL/GenBank/DDBJ databases">
        <title>Permanent draft genome of Rhodopirellula islandicus K833.</title>
        <authorList>
            <person name="Kizina J."/>
            <person name="Richter M."/>
            <person name="Glockner F.O."/>
            <person name="Harder J."/>
        </authorList>
    </citation>
    <scope>NUCLEOTIDE SEQUENCE [LARGE SCALE GENOMIC DNA]</scope>
    <source>
        <strain evidence="1">K833</strain>
    </source>
</reference>